<comment type="similarity">
    <text evidence="1">Belongs to the cycloisomerase 2 family.</text>
</comment>
<feature type="signal peptide" evidence="3">
    <location>
        <begin position="1"/>
        <end position="22"/>
    </location>
</feature>
<dbReference type="GO" id="GO:0017057">
    <property type="term" value="F:6-phosphogluconolactonase activity"/>
    <property type="evidence" value="ECO:0007669"/>
    <property type="project" value="TreeGrafter"/>
</dbReference>
<dbReference type="PANTHER" id="PTHR30344">
    <property type="entry name" value="6-PHOSPHOGLUCONOLACTONASE-RELATED"/>
    <property type="match status" value="1"/>
</dbReference>
<dbReference type="Pfam" id="PF10282">
    <property type="entry name" value="Lactonase"/>
    <property type="match status" value="1"/>
</dbReference>
<organism evidence="4 5">
    <name type="scientific">Tatumella morbirosei</name>
    <dbReference type="NCBI Taxonomy" id="642227"/>
    <lineage>
        <taxon>Bacteria</taxon>
        <taxon>Pseudomonadati</taxon>
        <taxon>Pseudomonadota</taxon>
        <taxon>Gammaproteobacteria</taxon>
        <taxon>Enterobacterales</taxon>
        <taxon>Erwiniaceae</taxon>
        <taxon>Tatumella</taxon>
    </lineage>
</organism>
<dbReference type="OrthoDB" id="9790815at2"/>
<dbReference type="InterPro" id="IPR050282">
    <property type="entry name" value="Cycloisomerase_2"/>
</dbReference>
<evidence type="ECO:0000313" key="5">
    <source>
        <dbReference type="Proteomes" id="UP000029577"/>
    </source>
</evidence>
<dbReference type="InterPro" id="IPR015943">
    <property type="entry name" value="WD40/YVTN_repeat-like_dom_sf"/>
</dbReference>
<accession>A0A095TRC2</accession>
<dbReference type="InterPro" id="IPR011048">
    <property type="entry name" value="Haem_d1_sf"/>
</dbReference>
<dbReference type="GO" id="GO:0005829">
    <property type="term" value="C:cytosol"/>
    <property type="evidence" value="ECO:0007669"/>
    <property type="project" value="TreeGrafter"/>
</dbReference>
<dbReference type="eggNOG" id="COG2706">
    <property type="taxonomic scope" value="Bacteria"/>
</dbReference>
<dbReference type="EMBL" id="JPKR02000005">
    <property type="protein sequence ID" value="KGD79416.1"/>
    <property type="molecule type" value="Genomic_DNA"/>
</dbReference>
<dbReference type="PANTHER" id="PTHR30344:SF1">
    <property type="entry name" value="6-PHOSPHOGLUCONOLACTONASE"/>
    <property type="match status" value="1"/>
</dbReference>
<feature type="chain" id="PRO_5001911670" evidence="3">
    <location>
        <begin position="23"/>
        <end position="386"/>
    </location>
</feature>
<evidence type="ECO:0000313" key="4">
    <source>
        <dbReference type="EMBL" id="KGD79416.1"/>
    </source>
</evidence>
<proteinExistence type="inferred from homology"/>
<gene>
    <name evidence="4" type="ORF">HA49_02185</name>
</gene>
<evidence type="ECO:0000256" key="2">
    <source>
        <dbReference type="ARBA" id="ARBA00022526"/>
    </source>
</evidence>
<dbReference type="InterPro" id="IPR019405">
    <property type="entry name" value="Lactonase_7-beta_prop"/>
</dbReference>
<dbReference type="GO" id="GO:0006006">
    <property type="term" value="P:glucose metabolic process"/>
    <property type="evidence" value="ECO:0007669"/>
    <property type="project" value="UniProtKB-KW"/>
</dbReference>
<keyword evidence="2" id="KW-0313">Glucose metabolism</keyword>
<dbReference type="Proteomes" id="UP000029577">
    <property type="component" value="Unassembled WGS sequence"/>
</dbReference>
<comment type="caution">
    <text evidence="4">The sequence shown here is derived from an EMBL/GenBank/DDBJ whole genome shotgun (WGS) entry which is preliminary data.</text>
</comment>
<dbReference type="Gene3D" id="2.130.10.10">
    <property type="entry name" value="YVTN repeat-like/Quinoprotein amine dehydrogenase"/>
    <property type="match status" value="1"/>
</dbReference>
<dbReference type="SUPFAM" id="SSF51004">
    <property type="entry name" value="C-terminal (heme d1) domain of cytochrome cd1-nitrite reductase"/>
    <property type="match status" value="1"/>
</dbReference>
<reference evidence="4" key="1">
    <citation type="submission" date="2014-12" db="EMBL/GenBank/DDBJ databases">
        <title>The draft genome of the Tatumella morbirosei type strain, LMG23360T isolated from pineapple rot.</title>
        <authorList>
            <person name="Smits T.H."/>
            <person name="Palmer M."/>
            <person name="Venter S.N."/>
            <person name="Duffy B."/>
            <person name="Steenkamp E.T."/>
            <person name="Chan W.Y."/>
            <person name="Coutinho T.A."/>
            <person name="Coetzee M.P."/>
            <person name="De Maayer P."/>
        </authorList>
    </citation>
    <scope>NUCLEOTIDE SEQUENCE [LARGE SCALE GENOMIC DNA]</scope>
    <source>
        <strain evidence="4">LMG 23360</strain>
    </source>
</reference>
<evidence type="ECO:0000256" key="3">
    <source>
        <dbReference type="SAM" id="SignalP"/>
    </source>
</evidence>
<sequence length="386" mass="42246">MKKMLFTAALLGLCSASASVFAQQQDYVYISNADSGTVSGWSLDKNSQKMQPVGTWAAAKKVMPLVVSPDKKTLYAAIRSKPYRVMSWHIEPDGKLTPAGESPLQESMAYISLDKTGRFLLSASYGGDLFTINRINDQGKVETPPVQIVHTGKRAHCIQTDPTNHFLYVSLLGADQFLQFHFDPKSGKVTPATPPAVNIQHEAAIGPRHFVFAPHTSADGNRYIYLLTEMAGNIQKLKINKDGTVTPEEATPSIAPDIAATMQKGEARPLTGDFDLPATPKPRIWQADIHITPNGKFLYSTERTNSLLTAFSVSEKDGSLHLLRSIKTEKLPRGFAIDNSGHFLIETGLQSDHFSLYSINPQSGELSLLSRYPSGAGANWVAMVER</sequence>
<protein>
    <submittedName>
        <fullName evidence="4">6-phosphogluconolactonase</fullName>
    </submittedName>
</protein>
<dbReference type="STRING" id="642227.HA49_02185"/>
<keyword evidence="2" id="KW-0119">Carbohydrate metabolism</keyword>
<dbReference type="RefSeq" id="WP_038016290.1">
    <property type="nucleotide sequence ID" value="NZ_JPKR02000005.1"/>
</dbReference>
<name>A0A095TRC2_9GAMM</name>
<evidence type="ECO:0000256" key="1">
    <source>
        <dbReference type="ARBA" id="ARBA00005564"/>
    </source>
</evidence>
<keyword evidence="3" id="KW-0732">Signal</keyword>
<keyword evidence="5" id="KW-1185">Reference proteome</keyword>
<dbReference type="AlphaFoldDB" id="A0A095TRC2"/>